<dbReference type="STRING" id="1386089.N865_17480"/>
<dbReference type="Proteomes" id="UP000019489">
    <property type="component" value="Unassembled WGS sequence"/>
</dbReference>
<dbReference type="OrthoDB" id="5151318at2"/>
<evidence type="ECO:0000313" key="3">
    <source>
        <dbReference type="Proteomes" id="UP000019489"/>
    </source>
</evidence>
<evidence type="ECO:0000313" key="2">
    <source>
        <dbReference type="EMBL" id="EWT03526.1"/>
    </source>
</evidence>
<organism evidence="2 3">
    <name type="scientific">Intrasporangium oryzae NRRL B-24470</name>
    <dbReference type="NCBI Taxonomy" id="1386089"/>
    <lineage>
        <taxon>Bacteria</taxon>
        <taxon>Bacillati</taxon>
        <taxon>Actinomycetota</taxon>
        <taxon>Actinomycetes</taxon>
        <taxon>Micrococcales</taxon>
        <taxon>Intrasporangiaceae</taxon>
        <taxon>Intrasporangium</taxon>
    </lineage>
</organism>
<proteinExistence type="predicted"/>
<dbReference type="InterPro" id="IPR043128">
    <property type="entry name" value="Rev_trsase/Diguanyl_cyclase"/>
</dbReference>
<reference evidence="2 3" key="1">
    <citation type="submission" date="2013-08" db="EMBL/GenBank/DDBJ databases">
        <title>Intrasporangium oryzae NRRL B-24470.</title>
        <authorList>
            <person name="Liu H."/>
            <person name="Wang G."/>
        </authorList>
    </citation>
    <scope>NUCLEOTIDE SEQUENCE [LARGE SCALE GENOMIC DNA]</scope>
    <source>
        <strain evidence="2 3">NRRL B-24470</strain>
    </source>
</reference>
<evidence type="ECO:0008006" key="4">
    <source>
        <dbReference type="Google" id="ProtNLM"/>
    </source>
</evidence>
<feature type="transmembrane region" description="Helical" evidence="1">
    <location>
        <begin position="42"/>
        <end position="75"/>
    </location>
</feature>
<keyword evidence="1" id="KW-1133">Transmembrane helix</keyword>
<dbReference type="Gene3D" id="3.30.70.270">
    <property type="match status" value="1"/>
</dbReference>
<sequence>MMLDRSAAVWTEFRARFGLAAFLLVSSGVLVGMERGRTRVALLVLVLVAAAVALHVDGFVGIVVGLVGAALLIAVKRTSGDWGSDELPVIAAEVSVLLVLPWVIGVLGDHLRASLATLAKPVPGSLVPARNSLGLLDEAPALFRLEEELQRRRRTGQPLGLMLVEVEVWDPDLDEESEAAARRSVARHVETLLRDIDVPFALSGEVIGAILPATDPGDAWSLLGPLLDSATTATFADREAGFRRAIFDCATLHGCLAFADDDTEDAEALLQQALVALATSSEPQATAS</sequence>
<accession>W9GBG7</accession>
<keyword evidence="1" id="KW-0472">Membrane</keyword>
<keyword evidence="3" id="KW-1185">Reference proteome</keyword>
<dbReference type="RefSeq" id="WP_034800715.1">
    <property type="nucleotide sequence ID" value="NZ_AWSA01000002.1"/>
</dbReference>
<dbReference type="AlphaFoldDB" id="W9GBG7"/>
<keyword evidence="1" id="KW-0812">Transmembrane</keyword>
<gene>
    <name evidence="2" type="ORF">N865_17480</name>
</gene>
<name>W9GBG7_9MICO</name>
<feature type="transmembrane region" description="Helical" evidence="1">
    <location>
        <begin position="15"/>
        <end position="33"/>
    </location>
</feature>
<evidence type="ECO:0000256" key="1">
    <source>
        <dbReference type="SAM" id="Phobius"/>
    </source>
</evidence>
<protein>
    <recommendedName>
        <fullName evidence="4">Diguanylate cyclase</fullName>
    </recommendedName>
</protein>
<dbReference type="eggNOG" id="ENOG50323T5">
    <property type="taxonomic scope" value="Bacteria"/>
</dbReference>
<dbReference type="EMBL" id="AWSA01000002">
    <property type="protein sequence ID" value="EWT03526.1"/>
    <property type="molecule type" value="Genomic_DNA"/>
</dbReference>
<feature type="transmembrane region" description="Helical" evidence="1">
    <location>
        <begin position="87"/>
        <end position="107"/>
    </location>
</feature>
<comment type="caution">
    <text evidence="2">The sequence shown here is derived from an EMBL/GenBank/DDBJ whole genome shotgun (WGS) entry which is preliminary data.</text>
</comment>